<dbReference type="EMBL" id="ML976052">
    <property type="protein sequence ID" value="KAF1941123.1"/>
    <property type="molecule type" value="Genomic_DNA"/>
</dbReference>
<protein>
    <submittedName>
        <fullName evidence="2">Uncharacterized protein</fullName>
    </submittedName>
</protein>
<name>A0A6A5SLU4_9PLEO</name>
<sequence>MATNSKPPEHTTVLSHVSSSYILFPELAEAIRDAPTDEAIEAFKGLAKIVVMAHQARRMKTGNIPNDIHVDCLFRKIEAEFRAFQRLTFWGTDDVGGHDDVRASTTRSSSSTNGGSSERAATAEKTATKRVAAMQQTTALETTEPEATGLETAGPESDVCAHICYRALMLQRRSRSSTTTSKGWWGMQKRSYCGKMAQRSTRRNTGWSVACSRLWMPMPRHAPNGGDIWKNNQSMSQRRMQRSDTSGICDASTKTAHPFVSLACFDAAGVSVVLREYISLGATAAGIWMHMWQSHGIQRGQPLADDDYHVQVALEKIEESFGDRISDWQDAAPLHVRHVLAEHCFEGDFLFLTNHVFPAVIAPSGSGIHEDSFAGEIHKFIVRAATSVHVDPQGRIRRLIQQCGWYPEETHPNGNHGQPQLARPFVSFRNINSQEQ</sequence>
<dbReference type="OrthoDB" id="3800401at2759"/>
<evidence type="ECO:0000313" key="2">
    <source>
        <dbReference type="EMBL" id="KAF1941123.1"/>
    </source>
</evidence>
<dbReference type="AlphaFoldDB" id="A0A6A5SLU4"/>
<accession>A0A6A5SLU4</accession>
<feature type="compositionally biased region" description="Low complexity" evidence="1">
    <location>
        <begin position="104"/>
        <end position="132"/>
    </location>
</feature>
<organism evidence="2 3">
    <name type="scientific">Clathrospora elynae</name>
    <dbReference type="NCBI Taxonomy" id="706981"/>
    <lineage>
        <taxon>Eukaryota</taxon>
        <taxon>Fungi</taxon>
        <taxon>Dikarya</taxon>
        <taxon>Ascomycota</taxon>
        <taxon>Pezizomycotina</taxon>
        <taxon>Dothideomycetes</taxon>
        <taxon>Pleosporomycetidae</taxon>
        <taxon>Pleosporales</taxon>
        <taxon>Diademaceae</taxon>
        <taxon>Clathrospora</taxon>
    </lineage>
</organism>
<dbReference type="Proteomes" id="UP000800038">
    <property type="component" value="Unassembled WGS sequence"/>
</dbReference>
<reference evidence="2" key="1">
    <citation type="journal article" date="2020" name="Stud. Mycol.">
        <title>101 Dothideomycetes genomes: a test case for predicting lifestyles and emergence of pathogens.</title>
        <authorList>
            <person name="Haridas S."/>
            <person name="Albert R."/>
            <person name="Binder M."/>
            <person name="Bloem J."/>
            <person name="Labutti K."/>
            <person name="Salamov A."/>
            <person name="Andreopoulos B."/>
            <person name="Baker S."/>
            <person name="Barry K."/>
            <person name="Bills G."/>
            <person name="Bluhm B."/>
            <person name="Cannon C."/>
            <person name="Castanera R."/>
            <person name="Culley D."/>
            <person name="Daum C."/>
            <person name="Ezra D."/>
            <person name="Gonzalez J."/>
            <person name="Henrissat B."/>
            <person name="Kuo A."/>
            <person name="Liang C."/>
            <person name="Lipzen A."/>
            <person name="Lutzoni F."/>
            <person name="Magnuson J."/>
            <person name="Mondo S."/>
            <person name="Nolan M."/>
            <person name="Ohm R."/>
            <person name="Pangilinan J."/>
            <person name="Park H.-J."/>
            <person name="Ramirez L."/>
            <person name="Alfaro M."/>
            <person name="Sun H."/>
            <person name="Tritt A."/>
            <person name="Yoshinaga Y."/>
            <person name="Zwiers L.-H."/>
            <person name="Turgeon B."/>
            <person name="Goodwin S."/>
            <person name="Spatafora J."/>
            <person name="Crous P."/>
            <person name="Grigoriev I."/>
        </authorList>
    </citation>
    <scope>NUCLEOTIDE SEQUENCE</scope>
    <source>
        <strain evidence="2">CBS 161.51</strain>
    </source>
</reference>
<keyword evidence="3" id="KW-1185">Reference proteome</keyword>
<feature type="region of interest" description="Disordered" evidence="1">
    <location>
        <begin position="101"/>
        <end position="132"/>
    </location>
</feature>
<evidence type="ECO:0000256" key="1">
    <source>
        <dbReference type="SAM" id="MobiDB-lite"/>
    </source>
</evidence>
<evidence type="ECO:0000313" key="3">
    <source>
        <dbReference type="Proteomes" id="UP000800038"/>
    </source>
</evidence>
<proteinExistence type="predicted"/>
<gene>
    <name evidence="2" type="ORF">EJ02DRAFT_493037</name>
</gene>